<dbReference type="InterPro" id="IPR016130">
    <property type="entry name" value="Tyr_Pase_AS"/>
</dbReference>
<feature type="domain" description="Tyrosine specific protein phosphatases" evidence="2">
    <location>
        <begin position="127"/>
        <end position="179"/>
    </location>
</feature>
<gene>
    <name evidence="3" type="ORF">BK664_16115</name>
</gene>
<reference evidence="3 4" key="1">
    <citation type="submission" date="2016-10" db="EMBL/GenBank/DDBJ databases">
        <title>Comparative genome analysis of multiple Pseudomonas spp. focuses on biocontrol and plant growth promoting traits.</title>
        <authorList>
            <person name="Tao X.-Y."/>
            <person name="Taylor C.G."/>
        </authorList>
    </citation>
    <scope>NUCLEOTIDE SEQUENCE [LARGE SCALE GENOMIC DNA]</scope>
    <source>
        <strain evidence="3 4">38D4</strain>
    </source>
</reference>
<dbReference type="InterPro" id="IPR000387">
    <property type="entry name" value="Tyr_Pase_dom"/>
</dbReference>
<organism evidence="3 4">
    <name type="scientific">Pseudomonas brassicacearum</name>
    <dbReference type="NCBI Taxonomy" id="930166"/>
    <lineage>
        <taxon>Bacteria</taxon>
        <taxon>Pseudomonadati</taxon>
        <taxon>Pseudomonadota</taxon>
        <taxon>Gammaproteobacteria</taxon>
        <taxon>Pseudomonadales</taxon>
        <taxon>Pseudomonadaceae</taxon>
        <taxon>Pseudomonas</taxon>
    </lineage>
</organism>
<comment type="caution">
    <text evidence="3">The sequence shown here is derived from an EMBL/GenBank/DDBJ whole genome shotgun (WGS) entry which is preliminary data.</text>
</comment>
<dbReference type="PROSITE" id="PS50056">
    <property type="entry name" value="TYR_PHOSPHATASE_2"/>
    <property type="match status" value="1"/>
</dbReference>
<proteinExistence type="inferred from homology"/>
<dbReference type="EMBL" id="MOBO01000013">
    <property type="protein sequence ID" value="RON37934.1"/>
    <property type="molecule type" value="Genomic_DNA"/>
</dbReference>
<dbReference type="Pfam" id="PF13350">
    <property type="entry name" value="Y_phosphatase3"/>
    <property type="match status" value="1"/>
</dbReference>
<dbReference type="InterPro" id="IPR026893">
    <property type="entry name" value="Tyr/Ser_Pase_IphP-type"/>
</dbReference>
<dbReference type="Gene3D" id="3.90.190.10">
    <property type="entry name" value="Protein tyrosine phosphatase superfamily"/>
    <property type="match status" value="1"/>
</dbReference>
<protein>
    <recommendedName>
        <fullName evidence="2">Tyrosine specific protein phosphatases domain-containing protein</fullName>
    </recommendedName>
</protein>
<dbReference type="PROSITE" id="PS00383">
    <property type="entry name" value="TYR_PHOSPHATASE_1"/>
    <property type="match status" value="1"/>
</dbReference>
<comment type="similarity">
    <text evidence="1">Belongs to the protein-tyrosine phosphatase family.</text>
</comment>
<evidence type="ECO:0000256" key="1">
    <source>
        <dbReference type="ARBA" id="ARBA00009580"/>
    </source>
</evidence>
<evidence type="ECO:0000313" key="4">
    <source>
        <dbReference type="Proteomes" id="UP000286351"/>
    </source>
</evidence>
<evidence type="ECO:0000313" key="3">
    <source>
        <dbReference type="EMBL" id="RON37934.1"/>
    </source>
</evidence>
<dbReference type="PANTHER" id="PTHR31126">
    <property type="entry name" value="TYROSINE-PROTEIN PHOSPHATASE"/>
    <property type="match status" value="1"/>
</dbReference>
<dbReference type="AlphaFoldDB" id="A0A423JJR4"/>
<dbReference type="Proteomes" id="UP000286351">
    <property type="component" value="Unassembled WGS sequence"/>
</dbReference>
<evidence type="ECO:0000259" key="2">
    <source>
        <dbReference type="PROSITE" id="PS50056"/>
    </source>
</evidence>
<dbReference type="GO" id="GO:0004721">
    <property type="term" value="F:phosphoprotein phosphatase activity"/>
    <property type="evidence" value="ECO:0007669"/>
    <property type="project" value="InterPro"/>
</dbReference>
<accession>A0A423JJR4</accession>
<name>A0A423JJR4_9PSED</name>
<dbReference type="InterPro" id="IPR029021">
    <property type="entry name" value="Prot-tyrosine_phosphatase-like"/>
</dbReference>
<sequence>MSVAINTLPLLTGAPNFRDMGGYRGADSRTVRCQRLYRSEGLAQLTSEDQDVARSLGIQLICDLRSDKERLQIPTLWPEDTGVELLHLNVTTDIRAGNDSITKALLDTPTAEGATQAMLFSYRQFPAAFARHLPSLFQRILTNNGLPLVFHCAAGKDRTGFLAAILLAALGVSQESILEDYLLTGHYWKGPRSEESIKQVLTLMFGAEPCESMIQPLASVREEYLAEAFQAICEQHGTVDLYLESVAGLGPKQREALQNLLLE</sequence>
<dbReference type="SUPFAM" id="SSF52799">
    <property type="entry name" value="(Phosphotyrosine protein) phosphatases II"/>
    <property type="match status" value="1"/>
</dbReference>
<dbReference type="RefSeq" id="WP_123366624.1">
    <property type="nucleotide sequence ID" value="NZ_MOBO01000013.1"/>
</dbReference>
<dbReference type="PANTHER" id="PTHR31126:SF1">
    <property type="entry name" value="TYROSINE SPECIFIC PROTEIN PHOSPHATASES DOMAIN-CONTAINING PROTEIN"/>
    <property type="match status" value="1"/>
</dbReference>